<proteinExistence type="predicted"/>
<dbReference type="Proteomes" id="UP001605036">
    <property type="component" value="Unassembled WGS sequence"/>
</dbReference>
<comment type="caution">
    <text evidence="1">The sequence shown here is derived from an EMBL/GenBank/DDBJ whole genome shotgun (WGS) entry which is preliminary data.</text>
</comment>
<dbReference type="AlphaFoldDB" id="A0ABD1XLG5"/>
<protein>
    <submittedName>
        <fullName evidence="1">Uncharacterized protein</fullName>
    </submittedName>
</protein>
<organism evidence="1 2">
    <name type="scientific">Riccia fluitans</name>
    <dbReference type="NCBI Taxonomy" id="41844"/>
    <lineage>
        <taxon>Eukaryota</taxon>
        <taxon>Viridiplantae</taxon>
        <taxon>Streptophyta</taxon>
        <taxon>Embryophyta</taxon>
        <taxon>Marchantiophyta</taxon>
        <taxon>Marchantiopsida</taxon>
        <taxon>Marchantiidae</taxon>
        <taxon>Marchantiales</taxon>
        <taxon>Ricciaceae</taxon>
        <taxon>Riccia</taxon>
    </lineage>
</organism>
<reference evidence="1 2" key="1">
    <citation type="submission" date="2024-09" db="EMBL/GenBank/DDBJ databases">
        <title>Chromosome-scale assembly of Riccia fluitans.</title>
        <authorList>
            <person name="Paukszto L."/>
            <person name="Sawicki J."/>
            <person name="Karawczyk K."/>
            <person name="Piernik-Szablinska J."/>
            <person name="Szczecinska M."/>
            <person name="Mazdziarz M."/>
        </authorList>
    </citation>
    <scope>NUCLEOTIDE SEQUENCE [LARGE SCALE GENOMIC DNA]</scope>
    <source>
        <strain evidence="1">Rf_01</strain>
        <tissue evidence="1">Aerial parts of the thallus</tissue>
    </source>
</reference>
<sequence length="111" mass="12866">MEMLRDLDDRELTEESAILDFVHHYYADLYAQTAESVAEIREQDRALNFVHQRVTEEENRCLTEAPGAEELRKTVKSLPLEKSPGEDGLPVEVLRELWDEVSMGCLQFIQE</sequence>
<accession>A0ABD1XLG5</accession>
<dbReference type="EMBL" id="JBHFFA010000008">
    <property type="protein sequence ID" value="KAL2609558.1"/>
    <property type="molecule type" value="Genomic_DNA"/>
</dbReference>
<name>A0ABD1XLG5_9MARC</name>
<evidence type="ECO:0000313" key="1">
    <source>
        <dbReference type="EMBL" id="KAL2609558.1"/>
    </source>
</evidence>
<gene>
    <name evidence="1" type="ORF">R1flu_028131</name>
</gene>
<keyword evidence="2" id="KW-1185">Reference proteome</keyword>
<evidence type="ECO:0000313" key="2">
    <source>
        <dbReference type="Proteomes" id="UP001605036"/>
    </source>
</evidence>